<organism evidence="1 2">
    <name type="scientific">Streptomyces abyssalis</name>
    <dbReference type="NCBI Taxonomy" id="933944"/>
    <lineage>
        <taxon>Bacteria</taxon>
        <taxon>Bacillati</taxon>
        <taxon>Actinomycetota</taxon>
        <taxon>Actinomycetes</taxon>
        <taxon>Kitasatosporales</taxon>
        <taxon>Streptomycetaceae</taxon>
        <taxon>Streptomyces</taxon>
    </lineage>
</organism>
<proteinExistence type="predicted"/>
<evidence type="ECO:0000313" key="1">
    <source>
        <dbReference type="EMBL" id="OEU88633.1"/>
    </source>
</evidence>
<comment type="caution">
    <text evidence="1">The sequence shown here is derived from an EMBL/GenBank/DDBJ whole genome shotgun (WGS) entry which is preliminary data.</text>
</comment>
<protein>
    <recommendedName>
        <fullName evidence="3">HNH endonuclease</fullName>
    </recommendedName>
</protein>
<keyword evidence="2" id="KW-1185">Reference proteome</keyword>
<evidence type="ECO:0000313" key="2">
    <source>
        <dbReference type="Proteomes" id="UP000176087"/>
    </source>
</evidence>
<dbReference type="Proteomes" id="UP000176087">
    <property type="component" value="Unassembled WGS sequence"/>
</dbReference>
<dbReference type="EMBL" id="LJGT01000040">
    <property type="protein sequence ID" value="OEU88633.1"/>
    <property type="molecule type" value="Genomic_DNA"/>
</dbReference>
<dbReference type="AlphaFoldDB" id="A0A1E7JLW0"/>
<reference evidence="1 2" key="1">
    <citation type="journal article" date="2016" name="Front. Microbiol.">
        <title>Comparative Genomics Analysis of Streptomyces Species Reveals Their Adaptation to the Marine Environment and Their Diversity at the Genomic Level.</title>
        <authorList>
            <person name="Tian X."/>
            <person name="Zhang Z."/>
            <person name="Yang T."/>
            <person name="Chen M."/>
            <person name="Li J."/>
            <person name="Chen F."/>
            <person name="Yang J."/>
            <person name="Li W."/>
            <person name="Zhang B."/>
            <person name="Zhang Z."/>
            <person name="Wu J."/>
            <person name="Zhang C."/>
            <person name="Long L."/>
            <person name="Xiao J."/>
        </authorList>
    </citation>
    <scope>NUCLEOTIDE SEQUENCE [LARGE SCALE GENOMIC DNA]</scope>
    <source>
        <strain evidence="1 2">SCSIO 10390</strain>
    </source>
</reference>
<evidence type="ECO:0008006" key="3">
    <source>
        <dbReference type="Google" id="ProtNLM"/>
    </source>
</evidence>
<accession>A0A1E7JLW0</accession>
<gene>
    <name evidence="1" type="ORF">AN215_18225</name>
</gene>
<sequence>MSFDIAALELATQRWREAAAALDAARTDLEAVVAQALREDGGEAEAAVAEVTGWSRERMREAVAAVDEREGHA</sequence>
<name>A0A1E7JLW0_9ACTN</name>